<feature type="transmembrane region" description="Helical" evidence="1">
    <location>
        <begin position="118"/>
        <end position="137"/>
    </location>
</feature>
<evidence type="ECO:0000313" key="3">
    <source>
        <dbReference type="Proteomes" id="UP000068164"/>
    </source>
</evidence>
<keyword evidence="1" id="KW-1133">Transmembrane helix</keyword>
<keyword evidence="1" id="KW-0812">Transmembrane</keyword>
<feature type="transmembrane region" description="Helical" evidence="1">
    <location>
        <begin position="15"/>
        <end position="36"/>
    </location>
</feature>
<gene>
    <name evidence="2" type="ORF">AS026_07995</name>
</gene>
<evidence type="ECO:0008006" key="4">
    <source>
        <dbReference type="Google" id="ProtNLM"/>
    </source>
</evidence>
<evidence type="ECO:0000256" key="1">
    <source>
        <dbReference type="SAM" id="Phobius"/>
    </source>
</evidence>
<dbReference type="OrthoDB" id="9803673at2"/>
<accession>A0A109JKV1</accession>
<feature type="transmembrane region" description="Helical" evidence="1">
    <location>
        <begin position="45"/>
        <end position="65"/>
    </location>
</feature>
<dbReference type="AlphaFoldDB" id="A0A109JKV1"/>
<evidence type="ECO:0000313" key="2">
    <source>
        <dbReference type="EMBL" id="KWV50701.1"/>
    </source>
</evidence>
<dbReference type="Proteomes" id="UP000068164">
    <property type="component" value="Unassembled WGS sequence"/>
</dbReference>
<name>A0A109JKV1_9HYPH</name>
<organism evidence="2 3">
    <name type="scientific">Rhizobium altiplani</name>
    <dbReference type="NCBI Taxonomy" id="1864509"/>
    <lineage>
        <taxon>Bacteria</taxon>
        <taxon>Pseudomonadati</taxon>
        <taxon>Pseudomonadota</taxon>
        <taxon>Alphaproteobacteria</taxon>
        <taxon>Hyphomicrobiales</taxon>
        <taxon>Rhizobiaceae</taxon>
        <taxon>Rhizobium/Agrobacterium group</taxon>
        <taxon>Rhizobium</taxon>
    </lineage>
</organism>
<protein>
    <recommendedName>
        <fullName evidence="4">Transmembrane protein</fullName>
    </recommendedName>
</protein>
<comment type="caution">
    <text evidence="2">The sequence shown here is derived from an EMBL/GenBank/DDBJ whole genome shotgun (WGS) entry which is preliminary data.</text>
</comment>
<feature type="transmembrane region" description="Helical" evidence="1">
    <location>
        <begin position="77"/>
        <end position="98"/>
    </location>
</feature>
<dbReference type="EMBL" id="LNCD01000083">
    <property type="protein sequence ID" value="KWV50701.1"/>
    <property type="molecule type" value="Genomic_DNA"/>
</dbReference>
<keyword evidence="1" id="KW-0472">Membrane</keyword>
<dbReference type="RefSeq" id="WP_062371100.1">
    <property type="nucleotide sequence ID" value="NZ_LNCD01000083.1"/>
</dbReference>
<feature type="transmembrane region" description="Helical" evidence="1">
    <location>
        <begin position="149"/>
        <end position="167"/>
    </location>
</feature>
<sequence>METVASPEVFLHIKVVMGMVISLSLARLLTGIAGIIQRPGKAKPYAVHLGWAASMFLFIIHIWWWEYRLQAVPVLHFGVYLFLICFCGLFFMLCALLFPASLDEYGGYEEYFYSRRKWFFGTLAITYAVDIVDTAIKGADHIQSLGWEFPARNVVYIVLCCIAAWTGSRRFHTTFVWLNLIYQISFIFRIYDVLGL</sequence>
<feature type="transmembrane region" description="Helical" evidence="1">
    <location>
        <begin position="174"/>
        <end position="191"/>
    </location>
</feature>
<reference evidence="2 3" key="1">
    <citation type="submission" date="2015-11" db="EMBL/GenBank/DDBJ databases">
        <title>Draft Genome Sequence of the Strain BR 10423 (Rhizobium sp.) isolated from nodules of Mimosa pudica.</title>
        <authorList>
            <person name="Barauna A.C."/>
            <person name="Zilli J.E."/>
            <person name="Simoes-Araujo J.L."/>
            <person name="Reis V.M."/>
            <person name="James E.K."/>
            <person name="Reis F.B.Jr."/>
            <person name="Rouws L.F."/>
            <person name="Passos S.R."/>
            <person name="Gois S.R."/>
        </authorList>
    </citation>
    <scope>NUCLEOTIDE SEQUENCE [LARGE SCALE GENOMIC DNA]</scope>
    <source>
        <strain evidence="2 3">BR10423</strain>
    </source>
</reference>
<keyword evidence="3" id="KW-1185">Reference proteome</keyword>
<proteinExistence type="predicted"/>